<reference evidence="2" key="1">
    <citation type="submission" date="2022-08" db="EMBL/GenBank/DDBJ databases">
        <authorList>
            <person name="Marques A."/>
        </authorList>
    </citation>
    <scope>NUCLEOTIDE SEQUENCE</scope>
    <source>
        <strain evidence="2">RhyPub2mFocal</strain>
        <tissue evidence="2">Leaves</tissue>
    </source>
</reference>
<sequence>MLNLSQKCPHLVTRRSLCRRNIEKESRVPQPLHPPFLQETGSDSNLTWRWTQNGSFSSASAYRILADTGVRSSYHLSLWKIKAPLKVRIFLWLLLQNRLLTQENLLLRGWPSIQSCITCQTTTMETAPHLFIHCPFAHRLWDMLQTRLNLPVINFTTDLVGFWLANRSLLGDQWDIIWAAASWALWKERNARIFSAETSIQSKLLENIVNDVAAWTLHI</sequence>
<dbReference type="Proteomes" id="UP001140206">
    <property type="component" value="Chromosome 2"/>
</dbReference>
<keyword evidence="3" id="KW-1185">Reference proteome</keyword>
<dbReference type="AlphaFoldDB" id="A0AAV8FNH5"/>
<feature type="domain" description="Reverse transcriptase zinc-binding" evidence="1">
    <location>
        <begin position="56"/>
        <end position="141"/>
    </location>
</feature>
<evidence type="ECO:0000259" key="1">
    <source>
        <dbReference type="Pfam" id="PF13966"/>
    </source>
</evidence>
<evidence type="ECO:0000313" key="2">
    <source>
        <dbReference type="EMBL" id="KAJ4793140.1"/>
    </source>
</evidence>
<name>A0AAV8FNH5_9POAL</name>
<dbReference type="GO" id="GO:0003964">
    <property type="term" value="F:RNA-directed DNA polymerase activity"/>
    <property type="evidence" value="ECO:0007669"/>
    <property type="project" value="UniProtKB-KW"/>
</dbReference>
<accession>A0AAV8FNH5</accession>
<keyword evidence="2" id="KW-0695">RNA-directed DNA polymerase</keyword>
<gene>
    <name evidence="2" type="ORF">LUZ62_044386</name>
</gene>
<evidence type="ECO:0000313" key="3">
    <source>
        <dbReference type="Proteomes" id="UP001140206"/>
    </source>
</evidence>
<proteinExistence type="predicted"/>
<protein>
    <submittedName>
        <fullName evidence="2">RNA-directed DNA polymerase (Reverse transcriptase)-related family protein</fullName>
    </submittedName>
</protein>
<dbReference type="EMBL" id="JAMFTS010000002">
    <property type="protein sequence ID" value="KAJ4793140.1"/>
    <property type="molecule type" value="Genomic_DNA"/>
</dbReference>
<dbReference type="InterPro" id="IPR026960">
    <property type="entry name" value="RVT-Znf"/>
</dbReference>
<dbReference type="Pfam" id="PF13966">
    <property type="entry name" value="zf-RVT"/>
    <property type="match status" value="1"/>
</dbReference>
<keyword evidence="2" id="KW-0548">Nucleotidyltransferase</keyword>
<keyword evidence="2" id="KW-0808">Transferase</keyword>
<comment type="caution">
    <text evidence="2">The sequence shown here is derived from an EMBL/GenBank/DDBJ whole genome shotgun (WGS) entry which is preliminary data.</text>
</comment>
<organism evidence="2 3">
    <name type="scientific">Rhynchospora pubera</name>
    <dbReference type="NCBI Taxonomy" id="906938"/>
    <lineage>
        <taxon>Eukaryota</taxon>
        <taxon>Viridiplantae</taxon>
        <taxon>Streptophyta</taxon>
        <taxon>Embryophyta</taxon>
        <taxon>Tracheophyta</taxon>
        <taxon>Spermatophyta</taxon>
        <taxon>Magnoliopsida</taxon>
        <taxon>Liliopsida</taxon>
        <taxon>Poales</taxon>
        <taxon>Cyperaceae</taxon>
        <taxon>Cyperoideae</taxon>
        <taxon>Rhynchosporeae</taxon>
        <taxon>Rhynchospora</taxon>
    </lineage>
</organism>